<accession>A0A5B7BE17</accession>
<feature type="transmembrane region" description="Helical" evidence="1">
    <location>
        <begin position="28"/>
        <end position="53"/>
    </location>
</feature>
<organism evidence="2">
    <name type="scientific">Davidia involucrata</name>
    <name type="common">Dove tree</name>
    <dbReference type="NCBI Taxonomy" id="16924"/>
    <lineage>
        <taxon>Eukaryota</taxon>
        <taxon>Viridiplantae</taxon>
        <taxon>Streptophyta</taxon>
        <taxon>Embryophyta</taxon>
        <taxon>Tracheophyta</taxon>
        <taxon>Spermatophyta</taxon>
        <taxon>Magnoliopsida</taxon>
        <taxon>eudicotyledons</taxon>
        <taxon>Gunneridae</taxon>
        <taxon>Pentapetalae</taxon>
        <taxon>asterids</taxon>
        <taxon>Cornales</taxon>
        <taxon>Nyssaceae</taxon>
        <taxon>Davidia</taxon>
    </lineage>
</organism>
<dbReference type="AlphaFoldDB" id="A0A5B7BE17"/>
<protein>
    <submittedName>
        <fullName evidence="2">Uncharacterized protein</fullName>
    </submittedName>
</protein>
<evidence type="ECO:0000313" key="2">
    <source>
        <dbReference type="EMBL" id="MPA67180.1"/>
    </source>
</evidence>
<reference evidence="2" key="1">
    <citation type="submission" date="2019-08" db="EMBL/GenBank/DDBJ databases">
        <title>Reference gene set and small RNA set construction with multiple tissues from Davidia involucrata Baill.</title>
        <authorList>
            <person name="Yang H."/>
            <person name="Zhou C."/>
            <person name="Li G."/>
            <person name="Wang J."/>
            <person name="Gao P."/>
            <person name="Wang M."/>
            <person name="Wang R."/>
            <person name="Zhao Y."/>
        </authorList>
    </citation>
    <scope>NUCLEOTIDE SEQUENCE</scope>
    <source>
        <tissue evidence="2">Mixed with DoveR01_LX</tissue>
    </source>
</reference>
<sequence>MRFRKSGSIRFFQKRGEREKRADNHGHVISLSFVVGLVILLATPLLVPMYFILAKPNSNSDAEGQVNEPLLAQQVRESIKVEEDLDLVEVKPQPMIGEDYTIVEALHTIDFWVLFVYFLYGVGIVCLFSLRRGDGDACAQQLGADEASS</sequence>
<feature type="transmembrane region" description="Helical" evidence="1">
    <location>
        <begin position="111"/>
        <end position="130"/>
    </location>
</feature>
<name>A0A5B7BE17_DAVIN</name>
<keyword evidence="1" id="KW-1133">Transmembrane helix</keyword>
<gene>
    <name evidence="2" type="ORF">Din_036621</name>
</gene>
<evidence type="ECO:0000256" key="1">
    <source>
        <dbReference type="SAM" id="Phobius"/>
    </source>
</evidence>
<dbReference type="EMBL" id="GHES01036621">
    <property type="protein sequence ID" value="MPA67180.1"/>
    <property type="molecule type" value="Transcribed_RNA"/>
</dbReference>
<keyword evidence="1" id="KW-0812">Transmembrane</keyword>
<keyword evidence="1" id="KW-0472">Membrane</keyword>
<proteinExistence type="predicted"/>